<protein>
    <submittedName>
        <fullName evidence="4">FecR domain-containing protein</fullName>
    </submittedName>
</protein>
<sequence>MPSVASRAPSLLPWLAVLTLCCFLAPARAQDTSDPPARVAYVSQRLGSVVFAPQGEEEWQDLPPNRPLTPGDRLWTDAGARAELQLGTATVHVNSEAHLGLSDLDEHAAQFMLQQGSIHAHVREVVAGENFEVDTPNVAVRALQRSDFRVDVDPQAQQTRVIVRSGVVAVFGEGGQSINLGTSQQAVFAGRFLAQVSAPPYADDAFAAWADERNRQEDEAIATRFVPRGVVGATQLDSYGTWAQEPEYGAVWYPAVAVANWAPYRYGHWSWIAPWGWTWIDDAPWGFAPFHYGRWTMIGNRWAWVPGRLTPRPVYAPALVAFVGGATFTIGSGPAVGWYPLAPGEAWWPWYRSSTRYVSAANYRINLAAYPRNFSNHYWRQHPVAVTSVRDEDFRHGRSVERVWQPVAPQTIERGRPGAAPGRPLHDATPRPRATAPGMRTDAPQSNGVPPAVRDQYRAQQEQDRLQWQAQHDAREQMRSQAEGRTHQQGNAGRVDSGTRQRDAGRVDSGTPQREAGRVQNEQPGSDFDASRRPSPRMWRQSARQPAQPVPVPRQQAQAVVRHERAQQAAPLTPAHAAAASHAQPQQARGEPYAAEHRGPRER</sequence>
<feature type="compositionally biased region" description="Basic and acidic residues" evidence="1">
    <location>
        <begin position="472"/>
        <end position="486"/>
    </location>
</feature>
<evidence type="ECO:0000256" key="1">
    <source>
        <dbReference type="SAM" id="MobiDB-lite"/>
    </source>
</evidence>
<dbReference type="Pfam" id="PF20245">
    <property type="entry name" value="DUF6600"/>
    <property type="match status" value="1"/>
</dbReference>
<keyword evidence="2" id="KW-0732">Signal</keyword>
<reference evidence="4" key="1">
    <citation type="journal article" date="2012" name="J. Microbiol. Biotechnol.">
        <title>Ramlibacter ginsenosidimutans sp. nov., with ginsenoside-converting activity.</title>
        <authorList>
            <person name="Wang L."/>
            <person name="An D.S."/>
            <person name="Kim S.G."/>
            <person name="Jin F.X."/>
            <person name="Kim S.C."/>
            <person name="Lee S.T."/>
            <person name="Im W.T."/>
        </authorList>
    </citation>
    <scope>NUCLEOTIDE SEQUENCE</scope>
    <source>
        <strain evidence="4">KACC 17527</strain>
    </source>
</reference>
<dbReference type="PANTHER" id="PTHR38731">
    <property type="entry name" value="LIPL45-RELATED LIPOPROTEIN-RELATED"/>
    <property type="match status" value="1"/>
</dbReference>
<reference evidence="4" key="2">
    <citation type="submission" date="2021-01" db="EMBL/GenBank/DDBJ databases">
        <authorList>
            <person name="Kang M."/>
        </authorList>
    </citation>
    <scope>NUCLEOTIDE SEQUENCE</scope>
    <source>
        <strain evidence="4">KACC 17527</strain>
    </source>
</reference>
<feature type="compositionally biased region" description="Low complexity" evidence="1">
    <location>
        <begin position="540"/>
        <end position="560"/>
    </location>
</feature>
<name>A0A934TR44_9BURK</name>
<dbReference type="Pfam" id="PF04773">
    <property type="entry name" value="FecR"/>
    <property type="match status" value="1"/>
</dbReference>
<gene>
    <name evidence="4" type="ORF">JJB11_06440</name>
</gene>
<dbReference type="AlphaFoldDB" id="A0A934TR44"/>
<feature type="region of interest" description="Disordered" evidence="1">
    <location>
        <begin position="405"/>
        <end position="603"/>
    </location>
</feature>
<evidence type="ECO:0000313" key="5">
    <source>
        <dbReference type="Proteomes" id="UP000630528"/>
    </source>
</evidence>
<evidence type="ECO:0000256" key="2">
    <source>
        <dbReference type="SAM" id="SignalP"/>
    </source>
</evidence>
<feature type="compositionally biased region" description="Basic and acidic residues" evidence="1">
    <location>
        <begin position="497"/>
        <end position="506"/>
    </location>
</feature>
<comment type="caution">
    <text evidence="4">The sequence shown here is derived from an EMBL/GenBank/DDBJ whole genome shotgun (WGS) entry which is preliminary data.</text>
</comment>
<feature type="domain" description="FecR protein" evidence="3">
    <location>
        <begin position="72"/>
        <end position="168"/>
    </location>
</feature>
<dbReference type="Gene3D" id="2.60.120.1440">
    <property type="match status" value="1"/>
</dbReference>
<dbReference type="PANTHER" id="PTHR38731:SF3">
    <property type="entry name" value="BLL6125 PROTEIN"/>
    <property type="match status" value="1"/>
</dbReference>
<organism evidence="4 5">
    <name type="scientific">Ramlibacter ginsenosidimutans</name>
    <dbReference type="NCBI Taxonomy" id="502333"/>
    <lineage>
        <taxon>Bacteria</taxon>
        <taxon>Pseudomonadati</taxon>
        <taxon>Pseudomonadota</taxon>
        <taxon>Betaproteobacteria</taxon>
        <taxon>Burkholderiales</taxon>
        <taxon>Comamonadaceae</taxon>
        <taxon>Ramlibacter</taxon>
    </lineage>
</organism>
<accession>A0A934TR44</accession>
<dbReference type="InterPro" id="IPR006860">
    <property type="entry name" value="FecR"/>
</dbReference>
<dbReference type="InterPro" id="IPR046535">
    <property type="entry name" value="DUF6600"/>
</dbReference>
<evidence type="ECO:0000313" key="4">
    <source>
        <dbReference type="EMBL" id="MBK6005728.1"/>
    </source>
</evidence>
<feature type="chain" id="PRO_5036775371" evidence="2">
    <location>
        <begin position="30"/>
        <end position="603"/>
    </location>
</feature>
<proteinExistence type="predicted"/>
<feature type="compositionally biased region" description="Basic and acidic residues" evidence="1">
    <location>
        <begin position="594"/>
        <end position="603"/>
    </location>
</feature>
<keyword evidence="5" id="KW-1185">Reference proteome</keyword>
<dbReference type="RefSeq" id="WP_201167398.1">
    <property type="nucleotide sequence ID" value="NZ_JAEPWM010000002.1"/>
</dbReference>
<feature type="signal peptide" evidence="2">
    <location>
        <begin position="1"/>
        <end position="29"/>
    </location>
</feature>
<evidence type="ECO:0000259" key="3">
    <source>
        <dbReference type="Pfam" id="PF04773"/>
    </source>
</evidence>
<feature type="compositionally biased region" description="Low complexity" evidence="1">
    <location>
        <begin position="567"/>
        <end position="588"/>
    </location>
</feature>
<feature type="compositionally biased region" description="Basic and acidic residues" evidence="1">
    <location>
        <begin position="455"/>
        <end position="465"/>
    </location>
</feature>
<dbReference type="EMBL" id="JAEPWM010000002">
    <property type="protein sequence ID" value="MBK6005728.1"/>
    <property type="molecule type" value="Genomic_DNA"/>
</dbReference>
<dbReference type="Proteomes" id="UP000630528">
    <property type="component" value="Unassembled WGS sequence"/>
</dbReference>